<feature type="domain" description="ABC transporter" evidence="5">
    <location>
        <begin position="7"/>
        <end position="256"/>
    </location>
</feature>
<dbReference type="InterPro" id="IPR017871">
    <property type="entry name" value="ABC_transporter-like_CS"/>
</dbReference>
<accession>A0ABN2NA64</accession>
<keyword evidence="7" id="KW-1185">Reference proteome</keyword>
<dbReference type="InterPro" id="IPR003439">
    <property type="entry name" value="ABC_transporter-like_ATP-bd"/>
</dbReference>
<comment type="caution">
    <text evidence="6">The sequence shown here is derived from an EMBL/GenBank/DDBJ whole genome shotgun (WGS) entry which is preliminary data.</text>
</comment>
<evidence type="ECO:0000256" key="3">
    <source>
        <dbReference type="ARBA" id="ARBA00022741"/>
    </source>
</evidence>
<dbReference type="InterPro" id="IPR013563">
    <property type="entry name" value="Oligopep_ABC_C"/>
</dbReference>
<proteinExistence type="inferred from homology"/>
<evidence type="ECO:0000259" key="5">
    <source>
        <dbReference type="PROSITE" id="PS50893"/>
    </source>
</evidence>
<dbReference type="EMBL" id="BAAAQK010000018">
    <property type="protein sequence ID" value="GAA1860078.1"/>
    <property type="molecule type" value="Genomic_DNA"/>
</dbReference>
<protein>
    <submittedName>
        <fullName evidence="6">ABC transporter ATP-binding protein</fullName>
    </submittedName>
</protein>
<sequence length="546" mass="58517">MSENTVVEVRDLVVSYGGAKGGGNAVDGVSFGVDRGEILAVVGESGSGKSTTVRALVGLLASSASTSGTVRVHGTDLSTLSERRLRKFIGRSIGYVPQDPVLSLDPVKTVGDQVAEVFRVLRGHDRAAAKAAALDLLERVAIPDHEKRYRQYAHELSGGMCQRVLIAIALASGASVIVADEPTSGLDVNVQKRVLDEFVALARENEVAVILVTHDLGIAGERADRILVMSGGKLVEEGKPGEVLTNPTHSYTRELLAAIPSTSRTPLIQSRLDEAVPDQDAGPAAAIEVRDLRKVFQPRSGRGEASSELVALEDVSFSVAAGRTLGVVGQSGSGKSTLSRIIANLEHPSWGSVRIEGRDVHGQSRKEQRLMRRQVQYVHQNPYGSLDPRLTVEQIIAEPLQAFGLGNRSEIAAKVAVLLDNVALPRFMAERKPAMISGGQRQRVAIARALALTPSVLVLDEPVSALDVSIQDRVLRLLVDLQTEFGLTYVFVSHDLGVIRLVSDDVLVLRHGVVVEHGSVSQVFAAPEHEYTRSLLEAIPAITKVH</sequence>
<feature type="domain" description="ABC transporter" evidence="5">
    <location>
        <begin position="287"/>
        <end position="536"/>
    </location>
</feature>
<evidence type="ECO:0000256" key="2">
    <source>
        <dbReference type="ARBA" id="ARBA00022448"/>
    </source>
</evidence>
<dbReference type="PROSITE" id="PS50893">
    <property type="entry name" value="ABC_TRANSPORTER_2"/>
    <property type="match status" value="2"/>
</dbReference>
<dbReference type="SUPFAM" id="SSF52540">
    <property type="entry name" value="P-loop containing nucleoside triphosphate hydrolases"/>
    <property type="match status" value="2"/>
</dbReference>
<dbReference type="NCBIfam" id="NF008453">
    <property type="entry name" value="PRK11308.1"/>
    <property type="match status" value="2"/>
</dbReference>
<dbReference type="CDD" id="cd03257">
    <property type="entry name" value="ABC_NikE_OppD_transporters"/>
    <property type="match status" value="2"/>
</dbReference>
<dbReference type="Proteomes" id="UP001500449">
    <property type="component" value="Unassembled WGS sequence"/>
</dbReference>
<dbReference type="RefSeq" id="WP_344420490.1">
    <property type="nucleotide sequence ID" value="NZ_BAAAQK010000018.1"/>
</dbReference>
<evidence type="ECO:0000313" key="6">
    <source>
        <dbReference type="EMBL" id="GAA1860078.1"/>
    </source>
</evidence>
<gene>
    <name evidence="6" type="ORF">GCM10009836_45290</name>
</gene>
<dbReference type="Pfam" id="PF00005">
    <property type="entry name" value="ABC_tran"/>
    <property type="match status" value="2"/>
</dbReference>
<name>A0ABN2NA64_9PSEU</name>
<dbReference type="InterPro" id="IPR050319">
    <property type="entry name" value="ABC_transp_ATP-bind"/>
</dbReference>
<keyword evidence="4 6" id="KW-0067">ATP-binding</keyword>
<evidence type="ECO:0000256" key="1">
    <source>
        <dbReference type="ARBA" id="ARBA00005417"/>
    </source>
</evidence>
<comment type="similarity">
    <text evidence="1">Belongs to the ABC transporter superfamily.</text>
</comment>
<evidence type="ECO:0000313" key="7">
    <source>
        <dbReference type="Proteomes" id="UP001500449"/>
    </source>
</evidence>
<dbReference type="PANTHER" id="PTHR43776">
    <property type="entry name" value="TRANSPORT ATP-BINDING PROTEIN"/>
    <property type="match status" value="1"/>
</dbReference>
<reference evidence="6 7" key="1">
    <citation type="journal article" date="2019" name="Int. J. Syst. Evol. Microbiol.">
        <title>The Global Catalogue of Microorganisms (GCM) 10K type strain sequencing project: providing services to taxonomists for standard genome sequencing and annotation.</title>
        <authorList>
            <consortium name="The Broad Institute Genomics Platform"/>
            <consortium name="The Broad Institute Genome Sequencing Center for Infectious Disease"/>
            <person name="Wu L."/>
            <person name="Ma J."/>
        </authorList>
    </citation>
    <scope>NUCLEOTIDE SEQUENCE [LARGE SCALE GENOMIC DNA]</scope>
    <source>
        <strain evidence="6 7">JCM 16009</strain>
    </source>
</reference>
<keyword evidence="3" id="KW-0547">Nucleotide-binding</keyword>
<organism evidence="6 7">
    <name type="scientific">Pseudonocardia ailaonensis</name>
    <dbReference type="NCBI Taxonomy" id="367279"/>
    <lineage>
        <taxon>Bacteria</taxon>
        <taxon>Bacillati</taxon>
        <taxon>Actinomycetota</taxon>
        <taxon>Actinomycetes</taxon>
        <taxon>Pseudonocardiales</taxon>
        <taxon>Pseudonocardiaceae</taxon>
        <taxon>Pseudonocardia</taxon>
    </lineage>
</organism>
<dbReference type="Gene3D" id="3.40.50.300">
    <property type="entry name" value="P-loop containing nucleotide triphosphate hydrolases"/>
    <property type="match status" value="2"/>
</dbReference>
<dbReference type="PANTHER" id="PTHR43776:SF7">
    <property type="entry name" value="D,D-DIPEPTIDE TRANSPORT ATP-BINDING PROTEIN DDPF-RELATED"/>
    <property type="match status" value="1"/>
</dbReference>
<dbReference type="PROSITE" id="PS00211">
    <property type="entry name" value="ABC_TRANSPORTER_1"/>
    <property type="match status" value="2"/>
</dbReference>
<dbReference type="GO" id="GO:0005524">
    <property type="term" value="F:ATP binding"/>
    <property type="evidence" value="ECO:0007669"/>
    <property type="project" value="UniProtKB-KW"/>
</dbReference>
<keyword evidence="2" id="KW-0813">Transport</keyword>
<dbReference type="Pfam" id="PF08352">
    <property type="entry name" value="oligo_HPY"/>
    <property type="match status" value="2"/>
</dbReference>
<dbReference type="SMART" id="SM00382">
    <property type="entry name" value="AAA"/>
    <property type="match status" value="2"/>
</dbReference>
<evidence type="ECO:0000256" key="4">
    <source>
        <dbReference type="ARBA" id="ARBA00022840"/>
    </source>
</evidence>
<dbReference type="InterPro" id="IPR003593">
    <property type="entry name" value="AAA+_ATPase"/>
</dbReference>
<dbReference type="InterPro" id="IPR027417">
    <property type="entry name" value="P-loop_NTPase"/>
</dbReference>